<dbReference type="PANTHER" id="PTHR30432:SF1">
    <property type="entry name" value="DNA-BINDING TRANSCRIPTIONAL DUAL REGULATOR MODE"/>
    <property type="match status" value="1"/>
</dbReference>
<dbReference type="PANTHER" id="PTHR30432">
    <property type="entry name" value="TRANSCRIPTIONAL REGULATOR MODE"/>
    <property type="match status" value="1"/>
</dbReference>
<reference evidence="2 3" key="1">
    <citation type="submission" date="2024-06" db="EMBL/GenBank/DDBJ databases">
        <title>Genomics of switchgrass bacterial isolates.</title>
        <authorList>
            <person name="Shade A."/>
        </authorList>
    </citation>
    <scope>NUCLEOTIDE SEQUENCE [LARGE SCALE GENOMIC DNA]</scope>
    <source>
        <strain evidence="2 3">PvP084</strain>
    </source>
</reference>
<dbReference type="RefSeq" id="WP_063110618.1">
    <property type="nucleotide sequence ID" value="NZ_JBEPNV010000001.1"/>
</dbReference>
<protein>
    <submittedName>
        <fullName evidence="2">Molybdate transport system regulatory protein</fullName>
    </submittedName>
</protein>
<comment type="caution">
    <text evidence="2">The sequence shown here is derived from an EMBL/GenBank/DDBJ whole genome shotgun (WGS) entry which is preliminary data.</text>
</comment>
<accession>A0ABV2NL93</accession>
<proteinExistence type="predicted"/>
<evidence type="ECO:0000259" key="1">
    <source>
        <dbReference type="Pfam" id="PF00126"/>
    </source>
</evidence>
<evidence type="ECO:0000313" key="2">
    <source>
        <dbReference type="EMBL" id="MET3867196.1"/>
    </source>
</evidence>
<name>A0ABV2NL93_9HYPH</name>
<dbReference type="InterPro" id="IPR000847">
    <property type="entry name" value="LysR_HTH_N"/>
</dbReference>
<organism evidence="2 3">
    <name type="scientific">Methylobacterium radiotolerans</name>
    <dbReference type="NCBI Taxonomy" id="31998"/>
    <lineage>
        <taxon>Bacteria</taxon>
        <taxon>Pseudomonadati</taxon>
        <taxon>Pseudomonadota</taxon>
        <taxon>Alphaproteobacteria</taxon>
        <taxon>Hyphomicrobiales</taxon>
        <taxon>Methylobacteriaceae</taxon>
        <taxon>Methylobacterium</taxon>
    </lineage>
</organism>
<sequence length="117" mass="12403">MDETSITLRVELRADTLLGPGKAALLQGIRESGSIAAAGRRMGMSYKRAWYLIDTLNRSFRARLVEASKGGKAGGGARLTATGHAVIEGYRRMEAAASSATAGELARLEALLRPAEN</sequence>
<keyword evidence="3" id="KW-1185">Reference proteome</keyword>
<dbReference type="Pfam" id="PF00126">
    <property type="entry name" value="HTH_1"/>
    <property type="match status" value="1"/>
</dbReference>
<dbReference type="SUPFAM" id="SSF46785">
    <property type="entry name" value="Winged helix' DNA-binding domain"/>
    <property type="match status" value="1"/>
</dbReference>
<dbReference type="Proteomes" id="UP001549119">
    <property type="component" value="Unassembled WGS sequence"/>
</dbReference>
<evidence type="ECO:0000313" key="3">
    <source>
        <dbReference type="Proteomes" id="UP001549119"/>
    </source>
</evidence>
<dbReference type="EMBL" id="JBEPNW010000002">
    <property type="protein sequence ID" value="MET3867196.1"/>
    <property type="molecule type" value="Genomic_DNA"/>
</dbReference>
<gene>
    <name evidence="2" type="ORF">ABIC20_004505</name>
</gene>
<dbReference type="InterPro" id="IPR036390">
    <property type="entry name" value="WH_DNA-bd_sf"/>
</dbReference>
<dbReference type="InterPro" id="IPR036388">
    <property type="entry name" value="WH-like_DNA-bd_sf"/>
</dbReference>
<feature type="domain" description="HTH lysR-type" evidence="1">
    <location>
        <begin position="26"/>
        <end position="83"/>
    </location>
</feature>
<dbReference type="Gene3D" id="1.10.10.10">
    <property type="entry name" value="Winged helix-like DNA-binding domain superfamily/Winged helix DNA-binding domain"/>
    <property type="match status" value="1"/>
</dbReference>
<dbReference type="InterPro" id="IPR051815">
    <property type="entry name" value="Molybdate_resp_trans_reg"/>
</dbReference>